<dbReference type="PANTHER" id="PTHR43679">
    <property type="entry name" value="OCTANOYLTRANSFERASE LIPM-RELATED"/>
    <property type="match status" value="1"/>
</dbReference>
<proteinExistence type="inferred from homology"/>
<evidence type="ECO:0000313" key="6">
    <source>
        <dbReference type="Proteomes" id="UP000288197"/>
    </source>
</evidence>
<dbReference type="Proteomes" id="UP000288197">
    <property type="component" value="Unassembled WGS sequence"/>
</dbReference>
<gene>
    <name evidence="3" type="primary">lipL</name>
    <name evidence="5" type="ORF">CBF32_05845</name>
</gene>
<sequence>MLLSNKVKAYLFNILSKFMYNKFTIYLGVFHMTESNKQALLLEQYQIKPNQALEPFIYTDILAEYAGNHQVNCFHFWTMKNQLILGMQDTRVNDLEKGLTSIMSNQYHPIVRNSGGLAVVADEGVLNFSLIMPQPSEKFAISIDNGYEFMKEVIEKALGDFKASIDAFEVSDSYCPGEFDLSIDGKKFAGISQRRIKKGIGIMIYLSVNGNQQARGELVRDFYQASLGEDFGQKNFPPVNPDSMANLSDLLKADLTVADMVTRLKKVIATDYIISDEKQQTFNDFLESEDFKESYTFQEKRMLQRNEIINWEALNK</sequence>
<dbReference type="Pfam" id="PF21948">
    <property type="entry name" value="LplA-B_cat"/>
    <property type="match status" value="1"/>
</dbReference>
<dbReference type="HAMAP" id="MF_02119">
    <property type="entry name" value="LipL"/>
    <property type="match status" value="1"/>
</dbReference>
<dbReference type="InterPro" id="IPR045864">
    <property type="entry name" value="aa-tRNA-synth_II/BPL/LPL"/>
</dbReference>
<dbReference type="OrthoDB" id="2080934at2"/>
<evidence type="ECO:0000256" key="1">
    <source>
        <dbReference type="ARBA" id="ARBA00022679"/>
    </source>
</evidence>
<name>A0A430A731_9ENTE</name>
<feature type="site" description="Lowers pKa of active site Cys" evidence="3">
    <location>
        <position position="187"/>
    </location>
</feature>
<evidence type="ECO:0000256" key="3">
    <source>
        <dbReference type="HAMAP-Rule" id="MF_02119"/>
    </source>
</evidence>
<comment type="similarity">
    <text evidence="3">Belongs to the octanoyltransferase LipL family.</text>
</comment>
<protein>
    <recommendedName>
        <fullName evidence="3">Octanoyl-[GcvH]:protein N-octanoyltransferase</fullName>
        <ecNumber evidence="3">2.3.1.204</ecNumber>
    </recommendedName>
    <alternativeName>
        <fullName evidence="3">Octanoyl-[GcvH]:E2 amidotransferase</fullName>
    </alternativeName>
</protein>
<dbReference type="InterPro" id="IPR004143">
    <property type="entry name" value="BPL_LPL_catalytic"/>
</dbReference>
<evidence type="ECO:0000256" key="2">
    <source>
        <dbReference type="ARBA" id="ARBA00023315"/>
    </source>
</evidence>
<dbReference type="PROSITE" id="PS51733">
    <property type="entry name" value="BPL_LPL_CATALYTIC"/>
    <property type="match status" value="1"/>
</dbReference>
<comment type="caution">
    <text evidence="5">The sequence shown here is derived from an EMBL/GenBank/DDBJ whole genome shotgun (WGS) entry which is preliminary data.</text>
</comment>
<keyword evidence="6" id="KW-1185">Reference proteome</keyword>
<feature type="active site" description="Acyl-thioester intermediate" evidence="3">
    <location>
        <position position="175"/>
    </location>
</feature>
<dbReference type="InterPro" id="IPR050664">
    <property type="entry name" value="Octanoyltrans_LipM/LipL"/>
</dbReference>
<comment type="catalytic activity">
    <reaction evidence="3">
        <text>N(6)-octanoyl-L-lysyl-[glycine-cleavage complex H protein] + L-lysyl-[lipoyl-carrier protein] = N(6)-octanoyl-L-lysyl-[lipoyl-carrier protein] + L-lysyl-[glycine-cleavage complex H protein]</text>
        <dbReference type="Rhea" id="RHEA:20213"/>
        <dbReference type="Rhea" id="RHEA-COMP:10500"/>
        <dbReference type="Rhea" id="RHEA-COMP:10501"/>
        <dbReference type="Rhea" id="RHEA-COMP:10503"/>
        <dbReference type="Rhea" id="RHEA-COMP:10504"/>
        <dbReference type="ChEBI" id="CHEBI:29969"/>
        <dbReference type="ChEBI" id="CHEBI:78809"/>
        <dbReference type="EC" id="2.3.1.204"/>
    </reaction>
</comment>
<dbReference type="GO" id="GO:0033819">
    <property type="term" value="F:lipoyl(octanoyl) transferase activity"/>
    <property type="evidence" value="ECO:0007669"/>
    <property type="project" value="InterPro"/>
</dbReference>
<dbReference type="SUPFAM" id="SSF55681">
    <property type="entry name" value="Class II aaRS and biotin synthetases"/>
    <property type="match status" value="1"/>
</dbReference>
<dbReference type="EMBL" id="NGJX01000004">
    <property type="protein sequence ID" value="RSU02787.1"/>
    <property type="molecule type" value="Genomic_DNA"/>
</dbReference>
<comment type="function">
    <text evidence="3">Catalyzes the amidotransfer (transamidation) of the octanoyl moiety from octanoyl-GcvH to the lipoyl domain of the E2 subunit of lipoate-dependent enzymes.</text>
</comment>
<dbReference type="CDD" id="cd16443">
    <property type="entry name" value="LplA"/>
    <property type="match status" value="1"/>
</dbReference>
<dbReference type="AlphaFoldDB" id="A0A430A731"/>
<dbReference type="PANTHER" id="PTHR43679:SF2">
    <property type="entry name" value="OCTANOYL-[GCVH]:PROTEIN N-OCTANOYLTRANSFERASE"/>
    <property type="match status" value="1"/>
</dbReference>
<dbReference type="InterPro" id="IPR024897">
    <property type="entry name" value="LipL"/>
</dbReference>
<dbReference type="GO" id="GO:0009107">
    <property type="term" value="P:lipoate biosynthetic process"/>
    <property type="evidence" value="ECO:0007669"/>
    <property type="project" value="UniProtKB-UniRule"/>
</dbReference>
<keyword evidence="1 3" id="KW-0808">Transferase</keyword>
<dbReference type="Gene3D" id="3.30.930.10">
    <property type="entry name" value="Bira Bifunctional Protein, Domain 2"/>
    <property type="match status" value="1"/>
</dbReference>
<dbReference type="GO" id="GO:0009249">
    <property type="term" value="P:protein lipoylation"/>
    <property type="evidence" value="ECO:0007669"/>
    <property type="project" value="UniProtKB-UniRule"/>
</dbReference>
<reference evidence="5 6" key="1">
    <citation type="submission" date="2017-05" db="EMBL/GenBank/DDBJ databases">
        <title>Vagococcus spp. assemblies.</title>
        <authorList>
            <person name="Gulvik C.A."/>
        </authorList>
    </citation>
    <scope>NUCLEOTIDE SEQUENCE [LARGE SCALE GENOMIC DNA]</scope>
    <source>
        <strain evidence="5 6">NCFB 2497</strain>
    </source>
</reference>
<evidence type="ECO:0000313" key="5">
    <source>
        <dbReference type="EMBL" id="RSU02787.1"/>
    </source>
</evidence>
<comment type="pathway">
    <text evidence="3">Protein modification; protein lipoylation via endogenous pathway; protein N(6)-(lipoyl)lysine from octanoyl-[acyl-carrier-protein].</text>
</comment>
<dbReference type="EC" id="2.3.1.204" evidence="3"/>
<keyword evidence="2 3" id="KW-0012">Acyltransferase</keyword>
<comment type="miscellaneous">
    <text evidence="3">The reaction proceeds via a thioester-linked acyl-enzyme intermediate.</text>
</comment>
<organism evidence="5 6">
    <name type="scientific">Vagococcus fluvialis</name>
    <dbReference type="NCBI Taxonomy" id="2738"/>
    <lineage>
        <taxon>Bacteria</taxon>
        <taxon>Bacillati</taxon>
        <taxon>Bacillota</taxon>
        <taxon>Bacilli</taxon>
        <taxon>Lactobacillales</taxon>
        <taxon>Enterococcaceae</taxon>
        <taxon>Vagococcus</taxon>
    </lineage>
</organism>
<feature type="domain" description="BPL/LPL catalytic" evidence="4">
    <location>
        <begin position="68"/>
        <end position="255"/>
    </location>
</feature>
<evidence type="ECO:0000259" key="4">
    <source>
        <dbReference type="PROSITE" id="PS51733"/>
    </source>
</evidence>
<accession>A0A430A731</accession>